<feature type="compositionally biased region" description="Basic and acidic residues" evidence="1">
    <location>
        <begin position="162"/>
        <end position="171"/>
    </location>
</feature>
<feature type="compositionally biased region" description="Polar residues" evidence="1">
    <location>
        <begin position="786"/>
        <end position="795"/>
    </location>
</feature>
<dbReference type="EMBL" id="PQXH01000014">
    <property type="protein sequence ID" value="TGO17899.1"/>
    <property type="molecule type" value="Genomic_DNA"/>
</dbReference>
<dbReference type="Pfam" id="PF14441">
    <property type="entry name" value="OTT_1508_deam"/>
    <property type="match status" value="1"/>
</dbReference>
<proteinExistence type="predicted"/>
<evidence type="ECO:0000313" key="2">
    <source>
        <dbReference type="EMBL" id="TGO17899.1"/>
    </source>
</evidence>
<dbReference type="OrthoDB" id="3251507at2759"/>
<organism evidence="2 3">
    <name type="scientific">Botrytis tulipae</name>
    <dbReference type="NCBI Taxonomy" id="87230"/>
    <lineage>
        <taxon>Eukaryota</taxon>
        <taxon>Fungi</taxon>
        <taxon>Dikarya</taxon>
        <taxon>Ascomycota</taxon>
        <taxon>Pezizomycotina</taxon>
        <taxon>Leotiomycetes</taxon>
        <taxon>Helotiales</taxon>
        <taxon>Sclerotiniaceae</taxon>
        <taxon>Botrytis</taxon>
    </lineage>
</organism>
<feature type="compositionally biased region" description="Polar residues" evidence="1">
    <location>
        <begin position="124"/>
        <end position="133"/>
    </location>
</feature>
<dbReference type="InterPro" id="IPR027796">
    <property type="entry name" value="OTT_1508_deam-like"/>
</dbReference>
<comment type="caution">
    <text evidence="2">The sequence shown here is derived from an EMBL/GenBank/DDBJ whole genome shotgun (WGS) entry which is preliminary data.</text>
</comment>
<dbReference type="AlphaFoldDB" id="A0A4Z1F2X3"/>
<feature type="compositionally biased region" description="Polar residues" evidence="1">
    <location>
        <begin position="13"/>
        <end position="26"/>
    </location>
</feature>
<feature type="region of interest" description="Disordered" evidence="1">
    <location>
        <begin position="1"/>
        <end position="226"/>
    </location>
</feature>
<feature type="region of interest" description="Disordered" evidence="1">
    <location>
        <begin position="711"/>
        <end position="816"/>
    </location>
</feature>
<feature type="compositionally biased region" description="Basic and acidic residues" evidence="1">
    <location>
        <begin position="767"/>
        <end position="785"/>
    </location>
</feature>
<dbReference type="PANTHER" id="PTHR42037">
    <property type="match status" value="1"/>
</dbReference>
<gene>
    <name evidence="2" type="ORF">BTUL_0014g00080</name>
</gene>
<accession>A0A4Z1F2X3</accession>
<feature type="compositionally biased region" description="Low complexity" evidence="1">
    <location>
        <begin position="71"/>
        <end position="86"/>
    </location>
</feature>
<feature type="compositionally biased region" description="Low complexity" evidence="1">
    <location>
        <begin position="1"/>
        <end position="12"/>
    </location>
</feature>
<evidence type="ECO:0000256" key="1">
    <source>
        <dbReference type="SAM" id="MobiDB-lite"/>
    </source>
</evidence>
<name>A0A4Z1F2X3_9HELO</name>
<sequence length="816" mass="91397">MTKSVTKSKSTSEFVLQTGLSGSGDQVTALHGLNQQGGNAKEQRKKAPATGQKGTSSLKKGVTIEEVQTELSSLLPSTSLSTSSPPIVTKPLFSNVERGAKSKVSQASKNKLAKGEENIKRQPIVNSPNTRSRNSQEKDVASPAICVIPLKSLPKKGKSKGKGKDPEEHCIQRTIPGPHRLSENNLSISHLPTASTPPFISSPPKSTQLLSKPPPKGQSQSKKHRTLTLTTSLPLPLPLTSPPPSLIPVAPKLLKRFYEALILLTVFGSNRGSRILEEESPTDIFDDEILDIDVNISALDVNKKHEMDEMSRTKLRRLFTRHLAYLCDYEKGGDSTTAIALQQMNTGEIVYHVAWNRCSRPERGVEFLKKVLGLLGGAGYDRIKDFKKKREEIEDKIFELSVKYAEKRISSYASFLARDIKFVLREWKTIRDDKRYEESSTHLYTWLQELLSLTKYPSQLCRFCHKTCTTVSQEFTHLQLLIKLGSPFATRFTQIRHTIGRLNHTPKAIQILLSTRNLLPHLFTQLTISHLPSSSSFPPPLQARNPTLSALIGRTMSDPLAITSYRAALAEMDHKYQLSTHLSSHCKNPNWRPKIHSELLLLQHFHSRNLHFVDNDRYIACSKPACYCCYHYIRVHPGNFVVPGSHCNHYLNWRAPDVEEGDERGEKIREGVLIEMSRVFRGEVLMQIKEMRGPGGWKPDSLTEISEVRGRGGMGGGSFVGEEMGGVGGDGVEDEDCESAVDDDDEEDCESLVGEYNDDEEEEEDDKQMRNKHYDFSQASRENEGTPHQQHQNISEADYHSCDTSEEEDGGVSLFF</sequence>
<protein>
    <submittedName>
        <fullName evidence="2">Uncharacterized protein</fullName>
    </submittedName>
</protein>
<feature type="compositionally biased region" description="Polar residues" evidence="1">
    <location>
        <begin position="183"/>
        <end position="210"/>
    </location>
</feature>
<dbReference type="PANTHER" id="PTHR42037:SF1">
    <property type="match status" value="1"/>
</dbReference>
<evidence type="ECO:0000313" key="3">
    <source>
        <dbReference type="Proteomes" id="UP000297777"/>
    </source>
</evidence>
<keyword evidence="3" id="KW-1185">Reference proteome</keyword>
<reference evidence="2 3" key="1">
    <citation type="submission" date="2017-12" db="EMBL/GenBank/DDBJ databases">
        <title>Comparative genomics of Botrytis spp.</title>
        <authorList>
            <person name="Valero-Jimenez C.A."/>
            <person name="Tapia P."/>
            <person name="Veloso J."/>
            <person name="Silva-Moreno E."/>
            <person name="Staats M."/>
            <person name="Valdes J.H."/>
            <person name="Van Kan J.A.L."/>
        </authorList>
    </citation>
    <scope>NUCLEOTIDE SEQUENCE [LARGE SCALE GENOMIC DNA]</scope>
    <source>
        <strain evidence="2 3">Bt9001</strain>
    </source>
</reference>
<feature type="compositionally biased region" description="Gly residues" evidence="1">
    <location>
        <begin position="711"/>
        <end position="730"/>
    </location>
</feature>
<feature type="compositionally biased region" description="Acidic residues" evidence="1">
    <location>
        <begin position="731"/>
        <end position="766"/>
    </location>
</feature>
<dbReference type="Proteomes" id="UP000297777">
    <property type="component" value="Unassembled WGS sequence"/>
</dbReference>